<dbReference type="PANTHER" id="PTHR42716:SF2">
    <property type="entry name" value="L-ASPARTATE OXIDASE, CHLOROPLASTIC"/>
    <property type="match status" value="1"/>
</dbReference>
<evidence type="ECO:0000256" key="1">
    <source>
        <dbReference type="ARBA" id="ARBA00001974"/>
    </source>
</evidence>
<feature type="domain" description="Fumarate reductase/succinate dehydrogenase flavoprotein-like C-terminal" evidence="15">
    <location>
        <begin position="447"/>
        <end position="527"/>
    </location>
</feature>
<comment type="cofactor">
    <cofactor evidence="1">
        <name>FAD</name>
        <dbReference type="ChEBI" id="CHEBI:57692"/>
    </cofactor>
</comment>
<dbReference type="SUPFAM" id="SSF51905">
    <property type="entry name" value="FAD/NAD(P)-binding domain"/>
    <property type="match status" value="1"/>
</dbReference>
<evidence type="ECO:0000256" key="12">
    <source>
        <dbReference type="ARBA" id="ARBA00048305"/>
    </source>
</evidence>
<evidence type="ECO:0000256" key="3">
    <source>
        <dbReference type="ARBA" id="ARBA00008562"/>
    </source>
</evidence>
<feature type="domain" description="FAD-dependent oxidoreductase 2 FAD-binding" evidence="14">
    <location>
        <begin position="3"/>
        <end position="368"/>
    </location>
</feature>
<dbReference type="OrthoDB" id="9805351at2"/>
<dbReference type="InterPro" id="IPR003953">
    <property type="entry name" value="FAD-dep_OxRdtase_2_FAD-bd"/>
</dbReference>
<dbReference type="InterPro" id="IPR036188">
    <property type="entry name" value="FAD/NAD-bd_sf"/>
</dbReference>
<keyword evidence="6" id="KW-0285">Flavoprotein</keyword>
<keyword evidence="8" id="KW-0274">FAD</keyword>
<comment type="caution">
    <text evidence="16">The sequence shown here is derived from an EMBL/GenBank/DDBJ whole genome shotgun (WGS) entry which is preliminary data.</text>
</comment>
<evidence type="ECO:0000256" key="9">
    <source>
        <dbReference type="ARBA" id="ARBA00023002"/>
    </source>
</evidence>
<dbReference type="Gene3D" id="3.50.50.60">
    <property type="entry name" value="FAD/NAD(P)-binding domain"/>
    <property type="match status" value="1"/>
</dbReference>
<dbReference type="GO" id="GO:0034628">
    <property type="term" value="P:'de novo' NAD+ biosynthetic process from L-aspartate"/>
    <property type="evidence" value="ECO:0007669"/>
    <property type="project" value="TreeGrafter"/>
</dbReference>
<comment type="similarity">
    <text evidence="3">Belongs to the FAD-dependent oxidoreductase 2 family. NadB subfamily.</text>
</comment>
<evidence type="ECO:0000256" key="6">
    <source>
        <dbReference type="ARBA" id="ARBA00022630"/>
    </source>
</evidence>
<evidence type="ECO:0000256" key="7">
    <source>
        <dbReference type="ARBA" id="ARBA00022642"/>
    </source>
</evidence>
<feature type="compositionally biased region" description="Low complexity" evidence="13">
    <location>
        <begin position="530"/>
        <end position="541"/>
    </location>
</feature>
<evidence type="ECO:0000256" key="2">
    <source>
        <dbReference type="ARBA" id="ARBA00004950"/>
    </source>
</evidence>
<feature type="region of interest" description="Disordered" evidence="13">
    <location>
        <begin position="518"/>
        <end position="542"/>
    </location>
</feature>
<gene>
    <name evidence="16" type="ORF">FH969_10640</name>
</gene>
<sequence length="579" mass="58530">MRIVVVGSGLAGLLTAIEASTAHEVVLVTKGALTESNTVHAQGGVAVVGPRPDSVVAHVTDTRRAGAGLSDPAAAMALAADGPTAIDRLLELGVTFDRDGGILCRALEAAHSYPRVLRAGGDATGAEIVRALVVAALDRGIEVREHTIAIDVVLDGGRAVGLDVRTASGEVERVAGDAVVLATGGAGQLYPTTTNPAVATADGVAMALRAGAEIADAEMVQFHPTVLAAAEPFLVSEAVRGEGAVLVDDAGRRFMLDVHPAAELAPRDVVARAIAAQERAQGSPVRLDATRLGAATVRRRFPTIVAACAERGWDLGGEPVPVTPAAHYWMGGVRTDLAGRTSVPGLWAVGEVACTGVHGANRLASNSLLEAAVFARRCVAALDGEPADTSDAPGLVAGGAGADRPVVGAGRPGADAATGPRAVASDGWAPPAVVPLGDAPDAGPWTRADLQRVMWEHAGLIRSREGLEQARTALAAFATPSLLPDAMLGLETSDVEDANLLLAARVVVAAALARTGSFGAHQRSDHSGDSPESPDSTDSTGVLEPAETVHRVLVADPAGLPARGILSGTVAGSLALGRA</sequence>
<comment type="function">
    <text evidence="10">Catalyzes the oxidation of L-aspartate to iminoaspartate, the first step in the de novo biosynthesis of NAD(+).</text>
</comment>
<dbReference type="PRINTS" id="PR00368">
    <property type="entry name" value="FADPNR"/>
</dbReference>
<dbReference type="GO" id="GO:0033765">
    <property type="term" value="F:steroid dehydrogenase activity, acting on the CH-CH group of donors"/>
    <property type="evidence" value="ECO:0007669"/>
    <property type="project" value="UniProtKB-ARBA"/>
</dbReference>
<evidence type="ECO:0000256" key="10">
    <source>
        <dbReference type="ARBA" id="ARBA00029426"/>
    </source>
</evidence>
<evidence type="ECO:0000256" key="8">
    <source>
        <dbReference type="ARBA" id="ARBA00022827"/>
    </source>
</evidence>
<evidence type="ECO:0000256" key="11">
    <source>
        <dbReference type="ARBA" id="ARBA00030386"/>
    </source>
</evidence>
<keyword evidence="17" id="KW-1185">Reference proteome</keyword>
<comment type="pathway">
    <text evidence="2">Cofactor biosynthesis; NAD(+) biosynthesis; iminoaspartate from L-aspartate (oxidase route): step 1/1.</text>
</comment>
<reference evidence="16 17" key="1">
    <citation type="submission" date="2019-06" db="EMBL/GenBank/DDBJ databases">
        <title>Draft genome sequence of Miniimonas arenae KCTC 19750T isolated from sea sand.</title>
        <authorList>
            <person name="Park S.-J."/>
        </authorList>
    </citation>
    <scope>NUCLEOTIDE SEQUENCE [LARGE SCALE GENOMIC DNA]</scope>
    <source>
        <strain evidence="16 17">KCTC 19750</strain>
    </source>
</reference>
<dbReference type="Pfam" id="PF02910">
    <property type="entry name" value="Succ_DH_flav_C"/>
    <property type="match status" value="1"/>
</dbReference>
<keyword evidence="9" id="KW-0560">Oxidoreductase</keyword>
<name>A0A5C5BBX7_9MICO</name>
<dbReference type="Gene3D" id="3.90.700.10">
    <property type="entry name" value="Succinate dehydrogenase/fumarate reductase flavoprotein, catalytic domain"/>
    <property type="match status" value="1"/>
</dbReference>
<evidence type="ECO:0000313" key="16">
    <source>
        <dbReference type="EMBL" id="TNU73572.1"/>
    </source>
</evidence>
<evidence type="ECO:0000313" key="17">
    <source>
        <dbReference type="Proteomes" id="UP000313849"/>
    </source>
</evidence>
<evidence type="ECO:0000256" key="4">
    <source>
        <dbReference type="ARBA" id="ARBA00012173"/>
    </source>
</evidence>
<evidence type="ECO:0000259" key="15">
    <source>
        <dbReference type="Pfam" id="PF02910"/>
    </source>
</evidence>
<dbReference type="FunFam" id="3.90.700.10:FF:000002">
    <property type="entry name" value="L-aspartate oxidase"/>
    <property type="match status" value="1"/>
</dbReference>
<dbReference type="InterPro" id="IPR027477">
    <property type="entry name" value="Succ_DH/fumarate_Rdtase_cat_sf"/>
</dbReference>
<dbReference type="GO" id="GO:0008734">
    <property type="term" value="F:L-aspartate oxidase activity"/>
    <property type="evidence" value="ECO:0007669"/>
    <property type="project" value="UniProtKB-EC"/>
</dbReference>
<protein>
    <recommendedName>
        <fullName evidence="5">L-aspartate oxidase</fullName>
        <ecNumber evidence="4">1.4.3.16</ecNumber>
    </recommendedName>
    <alternativeName>
        <fullName evidence="11">Quinolinate synthase B</fullName>
    </alternativeName>
</protein>
<evidence type="ECO:0000259" key="14">
    <source>
        <dbReference type="Pfam" id="PF00890"/>
    </source>
</evidence>
<proteinExistence type="inferred from homology"/>
<dbReference type="SUPFAM" id="SSF46977">
    <property type="entry name" value="Succinate dehydrogenase/fumarate reductase flavoprotein C-terminal domain"/>
    <property type="match status" value="1"/>
</dbReference>
<dbReference type="EC" id="1.4.3.16" evidence="4"/>
<dbReference type="EMBL" id="VENP01000040">
    <property type="protein sequence ID" value="TNU73572.1"/>
    <property type="molecule type" value="Genomic_DNA"/>
</dbReference>
<dbReference type="Pfam" id="PF00890">
    <property type="entry name" value="FAD_binding_2"/>
    <property type="match status" value="1"/>
</dbReference>
<evidence type="ECO:0000256" key="13">
    <source>
        <dbReference type="SAM" id="MobiDB-lite"/>
    </source>
</evidence>
<keyword evidence="7" id="KW-0662">Pyridine nucleotide biosynthesis</keyword>
<dbReference type="UniPathway" id="UPA00253">
    <property type="reaction ID" value="UER00326"/>
</dbReference>
<dbReference type="SUPFAM" id="SSF56425">
    <property type="entry name" value="Succinate dehydrogenase/fumarate reductase flavoprotein, catalytic domain"/>
    <property type="match status" value="1"/>
</dbReference>
<dbReference type="Gene3D" id="1.20.58.100">
    <property type="entry name" value="Fumarate reductase/succinate dehydrogenase flavoprotein-like, C-terminal domain"/>
    <property type="match status" value="1"/>
</dbReference>
<comment type="catalytic activity">
    <reaction evidence="12">
        <text>L-aspartate + O2 = iminosuccinate + H2O2</text>
        <dbReference type="Rhea" id="RHEA:25876"/>
        <dbReference type="ChEBI" id="CHEBI:15379"/>
        <dbReference type="ChEBI" id="CHEBI:16240"/>
        <dbReference type="ChEBI" id="CHEBI:29991"/>
        <dbReference type="ChEBI" id="CHEBI:77875"/>
        <dbReference type="EC" id="1.4.3.16"/>
    </reaction>
    <physiologicalReaction direction="left-to-right" evidence="12">
        <dbReference type="Rhea" id="RHEA:25877"/>
    </physiologicalReaction>
</comment>
<organism evidence="16 17">
    <name type="scientific">Miniimonas arenae</name>
    <dbReference type="NCBI Taxonomy" id="676201"/>
    <lineage>
        <taxon>Bacteria</taxon>
        <taxon>Bacillati</taxon>
        <taxon>Actinomycetota</taxon>
        <taxon>Actinomycetes</taxon>
        <taxon>Micrococcales</taxon>
        <taxon>Beutenbergiaceae</taxon>
        <taxon>Miniimonas</taxon>
    </lineage>
</organism>
<dbReference type="InterPro" id="IPR015939">
    <property type="entry name" value="Fum_Rdtase/Succ_DH_flav-like_C"/>
</dbReference>
<dbReference type="AlphaFoldDB" id="A0A5C5BBX7"/>
<dbReference type="RefSeq" id="WP_139987221.1">
    <property type="nucleotide sequence ID" value="NZ_VENP01000040.1"/>
</dbReference>
<dbReference type="PANTHER" id="PTHR42716">
    <property type="entry name" value="L-ASPARTATE OXIDASE"/>
    <property type="match status" value="1"/>
</dbReference>
<dbReference type="Proteomes" id="UP000313849">
    <property type="component" value="Unassembled WGS sequence"/>
</dbReference>
<accession>A0A5C5BBX7</accession>
<dbReference type="InterPro" id="IPR037099">
    <property type="entry name" value="Fum_R/Succ_DH_flav-like_C_sf"/>
</dbReference>
<dbReference type="InterPro" id="IPR005288">
    <property type="entry name" value="NadB"/>
</dbReference>
<evidence type="ECO:0000256" key="5">
    <source>
        <dbReference type="ARBA" id="ARBA00021901"/>
    </source>
</evidence>